<evidence type="ECO:0000313" key="1">
    <source>
        <dbReference type="EMBL" id="MBO9201146.1"/>
    </source>
</evidence>
<proteinExistence type="predicted"/>
<accession>A0ABS3YVF2</accession>
<dbReference type="EMBL" id="JAGHKO010000002">
    <property type="protein sequence ID" value="MBO9201146.1"/>
    <property type="molecule type" value="Genomic_DNA"/>
</dbReference>
<dbReference type="Proteomes" id="UP000677244">
    <property type="component" value="Unassembled WGS sequence"/>
</dbReference>
<organism evidence="1 2">
    <name type="scientific">Niastella soli</name>
    <dbReference type="NCBI Taxonomy" id="2821487"/>
    <lineage>
        <taxon>Bacteria</taxon>
        <taxon>Pseudomonadati</taxon>
        <taxon>Bacteroidota</taxon>
        <taxon>Chitinophagia</taxon>
        <taxon>Chitinophagales</taxon>
        <taxon>Chitinophagaceae</taxon>
        <taxon>Niastella</taxon>
    </lineage>
</organism>
<reference evidence="1 2" key="1">
    <citation type="submission" date="2021-03" db="EMBL/GenBank/DDBJ databases">
        <title>Assistant Professor.</title>
        <authorList>
            <person name="Huq M.A."/>
        </authorList>
    </citation>
    <scope>NUCLEOTIDE SEQUENCE [LARGE SCALE GENOMIC DNA]</scope>
    <source>
        <strain evidence="1 2">MAH-29</strain>
    </source>
</reference>
<evidence type="ECO:0000313" key="2">
    <source>
        <dbReference type="Proteomes" id="UP000677244"/>
    </source>
</evidence>
<keyword evidence="2" id="KW-1185">Reference proteome</keyword>
<sequence>MKLNSDCMRYTGDKKDCPVSERGKTFRLINTCQYPVSVFQVDSCLIKGNKEKKCDFLFVVDKKLECKAYFVELKGTDLTGAIHQVLNSIDILYKSLHEHKIYARIVGKRVTPNIKSKRVKLDEKVKQFGGDLKIVSAPELLETI</sequence>
<name>A0ABS3YVF2_9BACT</name>
<gene>
    <name evidence="1" type="ORF">J7I42_12780</name>
</gene>
<protein>
    <submittedName>
        <fullName evidence="1">Uncharacterized protein</fullName>
    </submittedName>
</protein>
<dbReference type="RefSeq" id="WP_209139212.1">
    <property type="nucleotide sequence ID" value="NZ_JAGHKO010000002.1"/>
</dbReference>
<comment type="caution">
    <text evidence="1">The sequence shown here is derived from an EMBL/GenBank/DDBJ whole genome shotgun (WGS) entry which is preliminary data.</text>
</comment>